<evidence type="ECO:0000313" key="2">
    <source>
        <dbReference type="Proteomes" id="UP000193006"/>
    </source>
</evidence>
<organism evidence="1 2">
    <name type="scientific">Halalkalibacter krulwichiae</name>
    <dbReference type="NCBI Taxonomy" id="199441"/>
    <lineage>
        <taxon>Bacteria</taxon>
        <taxon>Bacillati</taxon>
        <taxon>Bacillota</taxon>
        <taxon>Bacilli</taxon>
        <taxon>Bacillales</taxon>
        <taxon>Bacillaceae</taxon>
        <taxon>Halalkalibacter</taxon>
    </lineage>
</organism>
<dbReference type="PROSITE" id="PS51318">
    <property type="entry name" value="TAT"/>
    <property type="match status" value="1"/>
</dbReference>
<accession>A0A1X9MGA6</accession>
<gene>
    <name evidence="1" type="ORF">BkAM31D_17825</name>
</gene>
<keyword evidence="2" id="KW-1185">Reference proteome</keyword>
<sequence length="103" mass="11213" precursor="true">MDRNRRKFLTYVGTGMTALTFASTGLTALAPKAAAADKGRESLFGYENRASRIDFKPIEASTADELLLPKGYTYDVIAAYGDVINRKGDTFGFNCKSAWVTSS</sequence>
<dbReference type="KEGG" id="bkw:BkAM31D_17825"/>
<dbReference type="AlphaFoldDB" id="A0A1X9MGA6"/>
<dbReference type="Proteomes" id="UP000193006">
    <property type="component" value="Chromosome"/>
</dbReference>
<protein>
    <submittedName>
        <fullName evidence="1">Uncharacterized protein</fullName>
    </submittedName>
</protein>
<reference evidence="1 2" key="1">
    <citation type="submission" date="2017-04" db="EMBL/GenBank/DDBJ databases">
        <title>Bacillus krulwichiae AM31D Genome sequencing and assembly.</title>
        <authorList>
            <person name="Krulwich T.A."/>
            <person name="Anastor L."/>
            <person name="Ehrlich R."/>
            <person name="Ehrlich G.D."/>
            <person name="Janto B."/>
        </authorList>
    </citation>
    <scope>NUCLEOTIDE SEQUENCE [LARGE SCALE GENOMIC DNA]</scope>
    <source>
        <strain evidence="1 2">AM31D</strain>
    </source>
</reference>
<dbReference type="InterPro" id="IPR006311">
    <property type="entry name" value="TAT_signal"/>
</dbReference>
<name>A0A1X9MGA6_9BACI</name>
<evidence type="ECO:0000313" key="1">
    <source>
        <dbReference type="EMBL" id="ARK31550.1"/>
    </source>
</evidence>
<dbReference type="EMBL" id="CP020814">
    <property type="protein sequence ID" value="ARK31550.1"/>
    <property type="molecule type" value="Genomic_DNA"/>
</dbReference>
<dbReference type="STRING" id="199441.BkAM31D_17825"/>
<proteinExistence type="predicted"/>